<name>A0A3M7QMV8_BRAPC</name>
<reference evidence="1 2" key="1">
    <citation type="journal article" date="2018" name="Sci. Rep.">
        <title>Genomic signatures of local adaptation to the degree of environmental predictability in rotifers.</title>
        <authorList>
            <person name="Franch-Gras L."/>
            <person name="Hahn C."/>
            <person name="Garcia-Roger E.M."/>
            <person name="Carmona M.J."/>
            <person name="Serra M."/>
            <person name="Gomez A."/>
        </authorList>
    </citation>
    <scope>NUCLEOTIDE SEQUENCE [LARGE SCALE GENOMIC DNA]</scope>
    <source>
        <strain evidence="1">HYR1</strain>
    </source>
</reference>
<accession>A0A3M7QMV8</accession>
<dbReference type="EMBL" id="REGN01005697">
    <property type="protein sequence ID" value="RNA12404.1"/>
    <property type="molecule type" value="Genomic_DNA"/>
</dbReference>
<keyword evidence="2" id="KW-1185">Reference proteome</keyword>
<gene>
    <name evidence="1" type="ORF">BpHYR1_045566</name>
</gene>
<evidence type="ECO:0000313" key="1">
    <source>
        <dbReference type="EMBL" id="RNA12404.1"/>
    </source>
</evidence>
<dbReference type="AlphaFoldDB" id="A0A3M7QMV8"/>
<organism evidence="1 2">
    <name type="scientific">Brachionus plicatilis</name>
    <name type="common">Marine rotifer</name>
    <name type="synonym">Brachionus muelleri</name>
    <dbReference type="NCBI Taxonomy" id="10195"/>
    <lineage>
        <taxon>Eukaryota</taxon>
        <taxon>Metazoa</taxon>
        <taxon>Spiralia</taxon>
        <taxon>Gnathifera</taxon>
        <taxon>Rotifera</taxon>
        <taxon>Eurotatoria</taxon>
        <taxon>Monogononta</taxon>
        <taxon>Pseudotrocha</taxon>
        <taxon>Ploima</taxon>
        <taxon>Brachionidae</taxon>
        <taxon>Brachionus</taxon>
    </lineage>
</organism>
<proteinExistence type="predicted"/>
<evidence type="ECO:0000313" key="2">
    <source>
        <dbReference type="Proteomes" id="UP000276133"/>
    </source>
</evidence>
<sequence length="74" mass="9000">MSNSTFRFTSVCKKVKNGYRYKNYRCFFIKPINIFLKKSRLISFLRPYKISMNLVYLENNKYTLGRKLVFIKLN</sequence>
<protein>
    <submittedName>
        <fullName evidence="1">Uncharacterized protein</fullName>
    </submittedName>
</protein>
<dbReference type="Proteomes" id="UP000276133">
    <property type="component" value="Unassembled WGS sequence"/>
</dbReference>
<comment type="caution">
    <text evidence="1">The sequence shown here is derived from an EMBL/GenBank/DDBJ whole genome shotgun (WGS) entry which is preliminary data.</text>
</comment>